<name>A0A486XHL7_9GAMM</name>
<evidence type="ECO:0000256" key="1">
    <source>
        <dbReference type="SAM" id="Phobius"/>
    </source>
</evidence>
<gene>
    <name evidence="2" type="ORF">BAL341_212</name>
</gene>
<accession>A0A486XHL7</accession>
<feature type="transmembrane region" description="Helical" evidence="1">
    <location>
        <begin position="151"/>
        <end position="170"/>
    </location>
</feature>
<dbReference type="AlphaFoldDB" id="A0A486XHL7"/>
<dbReference type="EMBL" id="CAAJGR010000045">
    <property type="protein sequence ID" value="VHO01075.1"/>
    <property type="molecule type" value="Genomic_DNA"/>
</dbReference>
<sequence length="231" mass="25722">MELANLFHSLLNIVLSIMKGISKSKLGLINILTFLIFVPLTYAILLFLVKLDLFSAAEKMPQDLKELLSLNNWWIDSLISLSVPLFLSAALSVQLAVLKPEQADVIKAVIPWIPQVRGIFHSQVAWFFVFSASVLSGTVLLLTFGGEEENLRALGLMVFPAIVLYLAFTIRDLLSSNPSKGKLGQMILVKYKLCTAIFLTLAGIAFLYSSIYQPVYFRWQVLGLVKSLNLV</sequence>
<feature type="transmembrane region" description="Helical" evidence="1">
    <location>
        <begin position="73"/>
        <end position="98"/>
    </location>
</feature>
<organism evidence="2">
    <name type="scientific">Rheinheimera sp. BAL341</name>
    <dbReference type="NCBI Taxonomy" id="1708203"/>
    <lineage>
        <taxon>Bacteria</taxon>
        <taxon>Pseudomonadati</taxon>
        <taxon>Pseudomonadota</taxon>
        <taxon>Gammaproteobacteria</taxon>
        <taxon>Chromatiales</taxon>
        <taxon>Chromatiaceae</taxon>
        <taxon>Rheinheimera</taxon>
    </lineage>
</organism>
<feature type="transmembrane region" description="Helical" evidence="1">
    <location>
        <begin position="191"/>
        <end position="211"/>
    </location>
</feature>
<reference evidence="2" key="1">
    <citation type="submission" date="2019-04" db="EMBL/GenBank/DDBJ databases">
        <authorList>
            <person name="Brambilla D."/>
        </authorList>
    </citation>
    <scope>NUCLEOTIDE SEQUENCE</scope>
    <source>
        <strain evidence="2">BAL1</strain>
    </source>
</reference>
<evidence type="ECO:0000313" key="2">
    <source>
        <dbReference type="EMBL" id="VHO01075.1"/>
    </source>
</evidence>
<protein>
    <submittedName>
        <fullName evidence="2">Uncharacterized protein</fullName>
    </submittedName>
</protein>
<feature type="transmembrane region" description="Helical" evidence="1">
    <location>
        <begin position="26"/>
        <end position="49"/>
    </location>
</feature>
<proteinExistence type="predicted"/>
<feature type="transmembrane region" description="Helical" evidence="1">
    <location>
        <begin position="124"/>
        <end position="145"/>
    </location>
</feature>
<keyword evidence="1" id="KW-1133">Transmembrane helix</keyword>
<keyword evidence="1" id="KW-0472">Membrane</keyword>
<keyword evidence="1" id="KW-0812">Transmembrane</keyword>